<feature type="signal peptide" evidence="1">
    <location>
        <begin position="1"/>
        <end position="20"/>
    </location>
</feature>
<keyword evidence="1" id="KW-0732">Signal</keyword>
<organism evidence="2 3">
    <name type="scientific">Victivallis vadensis</name>
    <dbReference type="NCBI Taxonomy" id="172901"/>
    <lineage>
        <taxon>Bacteria</taxon>
        <taxon>Pseudomonadati</taxon>
        <taxon>Lentisphaerota</taxon>
        <taxon>Lentisphaeria</taxon>
        <taxon>Victivallales</taxon>
        <taxon>Victivallaceae</taxon>
        <taxon>Victivallis</taxon>
    </lineage>
</organism>
<evidence type="ECO:0000313" key="3">
    <source>
        <dbReference type="Proteomes" id="UP000576225"/>
    </source>
</evidence>
<dbReference type="Gene3D" id="2.60.120.260">
    <property type="entry name" value="Galactose-binding domain-like"/>
    <property type="match status" value="1"/>
</dbReference>
<evidence type="ECO:0008006" key="4">
    <source>
        <dbReference type="Google" id="ProtNLM"/>
    </source>
</evidence>
<dbReference type="Proteomes" id="UP000576225">
    <property type="component" value="Unassembled WGS sequence"/>
</dbReference>
<comment type="caution">
    <text evidence="2">The sequence shown here is derived from an EMBL/GenBank/DDBJ whole genome shotgun (WGS) entry which is preliminary data.</text>
</comment>
<dbReference type="EMBL" id="JABAEW010000015">
    <property type="protein sequence ID" value="NMD86817.1"/>
    <property type="molecule type" value="Genomic_DNA"/>
</dbReference>
<feature type="chain" id="PRO_5032353300" description="Carbohydrate binding protein with CBM6 domain" evidence="1">
    <location>
        <begin position="21"/>
        <end position="1387"/>
    </location>
</feature>
<reference evidence="2 3" key="1">
    <citation type="submission" date="2020-04" db="EMBL/GenBank/DDBJ databases">
        <authorList>
            <person name="Hitch T.C.A."/>
            <person name="Wylensek D."/>
            <person name="Clavel T."/>
        </authorList>
    </citation>
    <scope>NUCLEOTIDE SEQUENCE [LARGE SCALE GENOMIC DNA]</scope>
    <source>
        <strain evidence="2 3">COR2-253-APC-1A</strain>
    </source>
</reference>
<dbReference type="SUPFAM" id="SSF51445">
    <property type="entry name" value="(Trans)glycosidases"/>
    <property type="match status" value="1"/>
</dbReference>
<dbReference type="Gene3D" id="3.20.20.80">
    <property type="entry name" value="Glycosidases"/>
    <property type="match status" value="1"/>
</dbReference>
<accession>A0A848AXL5</accession>
<evidence type="ECO:0000313" key="2">
    <source>
        <dbReference type="EMBL" id="NMD86817.1"/>
    </source>
</evidence>
<sequence length="1387" mass="153986">MRSILIAGMFSLLLAGTAQEIVIPAAEFSATSVPPEQQKLIRAAGNLSGRSGDGGEPRVNGWFDYDFAVPETGWYEIVLPVTADRYEFLLDGCDYQYGDGTFYISAGKHRLRLRQEIYWTPFGKIDRIVIRPAAPELAKRLNISEATGRFVREAVLKEKDVLKLKIRAGAPQPAVLEAVVRSADREIGRYRLEIPARDCFEGELAIPASEPGVHDISFEADGKPLPEQPLFRLAVVGKNRPALPVDGPVRKELLAEIDCVKQAPDHSGGGATRLVRKSFGSYRESGPVSWLTHMNSREPSFFAYKFMVPEPQKLYLAEIDYPDDAFRTYAIAVRDSVPADYPIAGGVDTGHEYPLTNGMLTHSLLFRPNSTDLRLLVANARDGVRAAAAKIRIYRVEGDALPPLLPTPDEGRGFANWYEEGSNFAGMYGADRRKGLPEYLKAADRWAQTMAFIGADTLWPTLAVYQFGLYPSAYNCRFTSPASSDLAEVILLNAEKYGLHAIFDFHPEARELVRADEANRLRNKNGRLNRYPAVCWGPLHPDNRAWTLGLVREFAQRYAHSPAFKGISLRNMQWANPALNNFHSLDWGYDDFTVGEFERETGIRLPVKADDPDRFELRHAELMKHHRDRWIDWRCEKIAELYRELAGILRQARPDLSLYVETMERGAGVDPGRLAAIDGVVVFSGSSYGRRGRGENNRERFLQMLLKPEPGVHAFRNSGAYFEATGEVIPPESLGYPADTRRTWMSAIVNPAGRNVLERWALSLGIADAQFLADGANTYTVGQPLLREFLREYRRLPKCRFMPRQEAREPVAVWTGPGCFYAVNLMPFPAECALEFSPGSEVSGLADGKPLPLSGGNANLTLAAYQLRAFRLDGELRKAAATVPPEELRRFRAQLAAIREALPGIPENRRPALRQLADRLAELLDAHRYWSFRTELELAAGQLHAAGILPPFYFHDGWPVPPEGALAGDALLRTASGGRLVPSGRIAPDFQDQQVLVSKPGESLKLRLPIPATGLYRLRFGYVSGREYGSLAVRGNGETVGKLISSGDDNTARDAMLIAPVPFRDGTGELELVPESGKSAAISYLELTPIYTPVPPLRWRAGAAVGMDTPPPSPQEFRNWKQLQGLTPYVDVSCGEPPRDGLARYAVTWVHSPDARKVRLSYGVDYRARIWVNRKAVKPTDDRTKEGTPGRGEDQLDFELKPGWNEFLVRCGSGSGGFGFWMEFSNLDDLRFSATPGGDTPVKVEIPQGKTLHHQDFEKKVEQTPKTVWDGSGRFAVRGQGAARMGNYFAGSKVDGGKFYQLQAYCRGVRDNQGSRVQINWQDADGKLIRYDLVTPALTTDYQCVKLARKAPANAATVHLIVGTDNGGEWVDEVWFGEIPALPVDGI</sequence>
<proteinExistence type="predicted"/>
<evidence type="ECO:0000256" key="1">
    <source>
        <dbReference type="SAM" id="SignalP"/>
    </source>
</evidence>
<dbReference type="InterPro" id="IPR017853">
    <property type="entry name" value="GH"/>
</dbReference>
<gene>
    <name evidence="2" type="ORF">HF882_09490</name>
</gene>
<dbReference type="RefSeq" id="WP_168962430.1">
    <property type="nucleotide sequence ID" value="NZ_JABAEW010000015.1"/>
</dbReference>
<name>A0A848AXL5_9BACT</name>
<protein>
    <recommendedName>
        <fullName evidence="4">Carbohydrate binding protein with CBM6 domain</fullName>
    </recommendedName>
</protein>